<organism evidence="1">
    <name type="scientific">Rhizophora mucronata</name>
    <name type="common">Asiatic mangrove</name>
    <dbReference type="NCBI Taxonomy" id="61149"/>
    <lineage>
        <taxon>Eukaryota</taxon>
        <taxon>Viridiplantae</taxon>
        <taxon>Streptophyta</taxon>
        <taxon>Embryophyta</taxon>
        <taxon>Tracheophyta</taxon>
        <taxon>Spermatophyta</taxon>
        <taxon>Magnoliopsida</taxon>
        <taxon>eudicotyledons</taxon>
        <taxon>Gunneridae</taxon>
        <taxon>Pentapetalae</taxon>
        <taxon>rosids</taxon>
        <taxon>fabids</taxon>
        <taxon>Malpighiales</taxon>
        <taxon>Rhizophoraceae</taxon>
        <taxon>Rhizophora</taxon>
    </lineage>
</organism>
<protein>
    <submittedName>
        <fullName evidence="1">Uncharacterized protein</fullName>
    </submittedName>
</protein>
<sequence>MVKTPLQQQMRISHKGKQYYLQKCSDSCTKLCSHRGFINGGKFLSKHIGINLLNVGKNLLQSGRIAGRFCLQQKKYNHVWNNKETRQKCQKALKEA</sequence>
<dbReference type="EMBL" id="GGEC01022385">
    <property type="protein sequence ID" value="MBX02869.1"/>
    <property type="molecule type" value="Transcribed_RNA"/>
</dbReference>
<reference evidence="1" key="1">
    <citation type="submission" date="2018-02" db="EMBL/GenBank/DDBJ databases">
        <title>Rhizophora mucronata_Transcriptome.</title>
        <authorList>
            <person name="Meera S.P."/>
            <person name="Sreeshan A."/>
            <person name="Augustine A."/>
        </authorList>
    </citation>
    <scope>NUCLEOTIDE SEQUENCE</scope>
    <source>
        <tissue evidence="1">Leaf</tissue>
    </source>
</reference>
<name>A0A2P2KAV3_RHIMU</name>
<evidence type="ECO:0000313" key="1">
    <source>
        <dbReference type="EMBL" id="MBX02869.1"/>
    </source>
</evidence>
<accession>A0A2P2KAV3</accession>
<dbReference type="AlphaFoldDB" id="A0A2P2KAV3"/>
<proteinExistence type="predicted"/>